<reference evidence="2" key="1">
    <citation type="submission" date="2023-05" db="EMBL/GenBank/DDBJ databases">
        <title>Nepenthes gracilis genome sequencing.</title>
        <authorList>
            <person name="Fukushima K."/>
        </authorList>
    </citation>
    <scope>NUCLEOTIDE SEQUENCE</scope>
    <source>
        <strain evidence="2">SING2019-196</strain>
    </source>
</reference>
<keyword evidence="1" id="KW-0472">Membrane</keyword>
<keyword evidence="1" id="KW-1133">Transmembrane helix</keyword>
<proteinExistence type="predicted"/>
<evidence type="ECO:0000256" key="1">
    <source>
        <dbReference type="SAM" id="Phobius"/>
    </source>
</evidence>
<comment type="caution">
    <text evidence="2">The sequence shown here is derived from an EMBL/GenBank/DDBJ whole genome shotgun (WGS) entry which is preliminary data.</text>
</comment>
<keyword evidence="1" id="KW-0812">Transmembrane</keyword>
<dbReference type="Proteomes" id="UP001279734">
    <property type="component" value="Unassembled WGS sequence"/>
</dbReference>
<protein>
    <submittedName>
        <fullName evidence="2">Uncharacterized protein</fullName>
    </submittedName>
</protein>
<name>A0AAD3T7K5_NEPGR</name>
<feature type="transmembrane region" description="Helical" evidence="1">
    <location>
        <begin position="28"/>
        <end position="48"/>
    </location>
</feature>
<evidence type="ECO:0000313" key="3">
    <source>
        <dbReference type="Proteomes" id="UP001279734"/>
    </source>
</evidence>
<dbReference type="EMBL" id="BSYO01000027">
    <property type="protein sequence ID" value="GMH24144.1"/>
    <property type="molecule type" value="Genomic_DNA"/>
</dbReference>
<keyword evidence="3" id="KW-1185">Reference proteome</keyword>
<dbReference type="AlphaFoldDB" id="A0AAD3T7K5"/>
<evidence type="ECO:0000313" key="2">
    <source>
        <dbReference type="EMBL" id="GMH24144.1"/>
    </source>
</evidence>
<organism evidence="2 3">
    <name type="scientific">Nepenthes gracilis</name>
    <name type="common">Slender pitcher plant</name>
    <dbReference type="NCBI Taxonomy" id="150966"/>
    <lineage>
        <taxon>Eukaryota</taxon>
        <taxon>Viridiplantae</taxon>
        <taxon>Streptophyta</taxon>
        <taxon>Embryophyta</taxon>
        <taxon>Tracheophyta</taxon>
        <taxon>Spermatophyta</taxon>
        <taxon>Magnoliopsida</taxon>
        <taxon>eudicotyledons</taxon>
        <taxon>Gunneridae</taxon>
        <taxon>Pentapetalae</taxon>
        <taxon>Caryophyllales</taxon>
        <taxon>Nepenthaceae</taxon>
        <taxon>Nepenthes</taxon>
    </lineage>
</organism>
<gene>
    <name evidence="2" type="ORF">Nepgr_025987</name>
</gene>
<accession>A0AAD3T7K5</accession>
<feature type="transmembrane region" description="Helical" evidence="1">
    <location>
        <begin position="68"/>
        <end position="92"/>
    </location>
</feature>
<sequence>MYLMPIGLRYFLNTDAVLVISSPGWSKCWLLILALGGWVRMINSWAWFDAWREADVVWVAVGQDSDFILAGPFCWTLLPSWFLLLLELLCWLPPFTVST</sequence>